<evidence type="ECO:0000256" key="7">
    <source>
        <dbReference type="ARBA" id="ARBA00022989"/>
    </source>
</evidence>
<dbReference type="InterPro" id="IPR027417">
    <property type="entry name" value="P-loop_NTPase"/>
</dbReference>
<sequence length="719" mass="80849">MLIVIRTMIGYLKPYKLLTWMFLLFIGLDLIFISIAPLSFTYLIDYAVEPRSMGMFVNIITILAIAGILCTIAGIVGDYFLSKLNALVESDLRNQLFSKLQQLHINYYYTRRSGDTISLFSNDLPTISSALTSLLTTGIQSIVVVTISMGVLIYLQWSMAIIIVLGASLIFVGPLLLSKRAEQRYAQYKEQISKLNSEVQENVKAQKLIKSFNLQQYMYTRFSKRVKQLFVSSYNMNVMNAQLGRVPMISLVLVNFLIMAFGSYLALTEQITIGALVAFYTMYVSMGNSVYSLTFIIPILTDTKVSLERINEVLHNEKLEVNHKNDYKVPEQQLELMIENVSFGYTEQMHVLHNISLNIEAGSSIALVGSSGSGKSSLVQLLLGLYEPQQGQVKANGMPLSHIDLGYYRNQLAIVLQDNFLFQGTLVENISMSNADASFEDVVTAAKQAEIHEYIMSLPLGYETEVLDEGSNFSGGQRQRLAIARALVRNPQILILDEATSALDPATESSINATFKRLAKDRTIITVTHRLATIIEADKICVFEQGNLVEQGNHQQLLTLEGTYKYLWDKQSGLSLSEEGDEANIDIERLARLLFFRNINIDVLHSIANLFNTEKFDEGTTIIHEGDRGEKFYIIIRGRVEVLKKMQSNNGENVRVAVLEDGDHFGEIALLESVPRTASIKALTSCVVITLQRKVLHHVLKQHPEINEYVRKGIQQRMN</sequence>
<dbReference type="InterPro" id="IPR039421">
    <property type="entry name" value="Type_1_exporter"/>
</dbReference>
<keyword evidence="9" id="KW-0010">Activator</keyword>
<dbReference type="PROSITE" id="PS50929">
    <property type="entry name" value="ABC_TM1F"/>
    <property type="match status" value="1"/>
</dbReference>
<dbReference type="GO" id="GO:0005524">
    <property type="term" value="F:ATP binding"/>
    <property type="evidence" value="ECO:0007669"/>
    <property type="project" value="UniProtKB-KW"/>
</dbReference>
<proteinExistence type="predicted"/>
<feature type="transmembrane region" description="Helical" evidence="11">
    <location>
        <begin position="20"/>
        <end position="44"/>
    </location>
</feature>
<keyword evidence="4 11" id="KW-0812">Transmembrane</keyword>
<keyword evidence="2" id="KW-0813">Transport</keyword>
<organism evidence="15 16">
    <name type="scientific">Candidatus Pristimantibacillus lignocellulolyticus</name>
    <dbReference type="NCBI Taxonomy" id="2994561"/>
    <lineage>
        <taxon>Bacteria</taxon>
        <taxon>Bacillati</taxon>
        <taxon>Bacillota</taxon>
        <taxon>Bacilli</taxon>
        <taxon>Bacillales</taxon>
        <taxon>Paenibacillaceae</taxon>
        <taxon>Candidatus Pristimantibacillus</taxon>
    </lineage>
</organism>
<evidence type="ECO:0000256" key="9">
    <source>
        <dbReference type="ARBA" id="ARBA00023159"/>
    </source>
</evidence>
<dbReference type="AlphaFoldDB" id="A0A9J6ZF64"/>
<dbReference type="PRINTS" id="PR00103">
    <property type="entry name" value="CAMPKINASE"/>
</dbReference>
<dbReference type="SUPFAM" id="SSF52540">
    <property type="entry name" value="P-loop containing nucleoside triphosphate hydrolases"/>
    <property type="match status" value="1"/>
</dbReference>
<keyword evidence="5" id="KW-0547">Nucleotide-binding</keyword>
<dbReference type="EMBL" id="CP097899">
    <property type="protein sequence ID" value="URN94810.1"/>
    <property type="molecule type" value="Genomic_DNA"/>
</dbReference>
<keyword evidence="10" id="KW-0175">Coiled coil</keyword>
<dbReference type="InterPro" id="IPR018490">
    <property type="entry name" value="cNMP-bd_dom_sf"/>
</dbReference>
<dbReference type="SMART" id="SM00100">
    <property type="entry name" value="cNMP"/>
    <property type="match status" value="1"/>
</dbReference>
<evidence type="ECO:0000256" key="10">
    <source>
        <dbReference type="SAM" id="Coils"/>
    </source>
</evidence>
<evidence type="ECO:0000313" key="15">
    <source>
        <dbReference type="EMBL" id="URN94810.1"/>
    </source>
</evidence>
<dbReference type="CDD" id="cd07346">
    <property type="entry name" value="ABC_6TM_exporters"/>
    <property type="match status" value="1"/>
</dbReference>
<evidence type="ECO:0000259" key="14">
    <source>
        <dbReference type="PROSITE" id="PS50929"/>
    </source>
</evidence>
<dbReference type="GO" id="GO:0016887">
    <property type="term" value="F:ATP hydrolysis activity"/>
    <property type="evidence" value="ECO:0007669"/>
    <property type="project" value="InterPro"/>
</dbReference>
<dbReference type="PANTHER" id="PTHR43394">
    <property type="entry name" value="ATP-DEPENDENT PERMEASE MDL1, MITOCHONDRIAL"/>
    <property type="match status" value="1"/>
</dbReference>
<evidence type="ECO:0000256" key="4">
    <source>
        <dbReference type="ARBA" id="ARBA00022692"/>
    </source>
</evidence>
<dbReference type="PROSITE" id="PS00211">
    <property type="entry name" value="ABC_TRANSPORTER_1"/>
    <property type="match status" value="1"/>
</dbReference>
<keyword evidence="7 11" id="KW-1133">Transmembrane helix</keyword>
<feature type="domain" description="Cyclic nucleotide-binding" evidence="12">
    <location>
        <begin position="595"/>
        <end position="717"/>
    </location>
</feature>
<gene>
    <name evidence="15" type="ORF">NAG76_00685</name>
</gene>
<dbReference type="Pfam" id="PF00005">
    <property type="entry name" value="ABC_tran"/>
    <property type="match status" value="1"/>
</dbReference>
<evidence type="ECO:0000259" key="12">
    <source>
        <dbReference type="PROSITE" id="PS50042"/>
    </source>
</evidence>
<feature type="domain" description="ABC transmembrane type-1" evidence="14">
    <location>
        <begin position="20"/>
        <end position="302"/>
    </location>
</feature>
<dbReference type="InterPro" id="IPR011527">
    <property type="entry name" value="ABC1_TM_dom"/>
</dbReference>
<dbReference type="PROSITE" id="PS00889">
    <property type="entry name" value="CNMP_BINDING_2"/>
    <property type="match status" value="1"/>
</dbReference>
<keyword evidence="8 11" id="KW-0472">Membrane</keyword>
<dbReference type="GO" id="GO:0015421">
    <property type="term" value="F:ABC-type oligopeptide transporter activity"/>
    <property type="evidence" value="ECO:0007669"/>
    <property type="project" value="TreeGrafter"/>
</dbReference>
<feature type="transmembrane region" description="Helical" evidence="11">
    <location>
        <begin position="130"/>
        <end position="153"/>
    </location>
</feature>
<feature type="domain" description="ABC transporter" evidence="13">
    <location>
        <begin position="336"/>
        <end position="570"/>
    </location>
</feature>
<dbReference type="InterPro" id="IPR003593">
    <property type="entry name" value="AAA+_ATPase"/>
</dbReference>
<dbReference type="SUPFAM" id="SSF90123">
    <property type="entry name" value="ABC transporter transmembrane region"/>
    <property type="match status" value="1"/>
</dbReference>
<keyword evidence="6 15" id="KW-0067">ATP-binding</keyword>
<dbReference type="PROSITE" id="PS50893">
    <property type="entry name" value="ABC_TRANSPORTER_2"/>
    <property type="match status" value="1"/>
</dbReference>
<dbReference type="InterPro" id="IPR003439">
    <property type="entry name" value="ABC_transporter-like_ATP-bd"/>
</dbReference>
<dbReference type="Proteomes" id="UP001056756">
    <property type="component" value="Chromosome"/>
</dbReference>
<dbReference type="PANTHER" id="PTHR43394:SF1">
    <property type="entry name" value="ATP-BINDING CASSETTE SUB-FAMILY B MEMBER 10, MITOCHONDRIAL"/>
    <property type="match status" value="1"/>
</dbReference>
<protein>
    <submittedName>
        <fullName evidence="15">ATP-binding cassette domain-containing protein</fullName>
    </submittedName>
</protein>
<feature type="transmembrane region" description="Helical" evidence="11">
    <location>
        <begin position="246"/>
        <end position="267"/>
    </location>
</feature>
<dbReference type="FunFam" id="3.40.50.300:FF:000221">
    <property type="entry name" value="Multidrug ABC transporter ATP-binding protein"/>
    <property type="match status" value="1"/>
</dbReference>
<evidence type="ECO:0000256" key="6">
    <source>
        <dbReference type="ARBA" id="ARBA00022840"/>
    </source>
</evidence>
<evidence type="ECO:0000259" key="13">
    <source>
        <dbReference type="PROSITE" id="PS50893"/>
    </source>
</evidence>
<feature type="transmembrane region" description="Helical" evidence="11">
    <location>
        <begin position="273"/>
        <end position="300"/>
    </location>
</feature>
<dbReference type="PROSITE" id="PS50042">
    <property type="entry name" value="CNMP_BINDING_3"/>
    <property type="match status" value="1"/>
</dbReference>
<dbReference type="SUPFAM" id="SSF51206">
    <property type="entry name" value="cAMP-binding domain-like"/>
    <property type="match status" value="1"/>
</dbReference>
<reference evidence="15" key="1">
    <citation type="submission" date="2022-05" db="EMBL/GenBank/DDBJ databases">
        <title>Novel bacterial taxa in a minimal lignocellulolytic consortium and its capacity to transform plastics disclosed by genome-resolved metagenomics.</title>
        <authorList>
            <person name="Rodriguez C.A.D."/>
            <person name="Diaz-Garcia L."/>
            <person name="Herrera K."/>
            <person name="Tarazona N.A."/>
            <person name="Sproer C."/>
            <person name="Overmann J."/>
            <person name="Jimenez D.J."/>
        </authorList>
    </citation>
    <scope>NUCLEOTIDE SEQUENCE</scope>
    <source>
        <strain evidence="15">MAG5</strain>
    </source>
</reference>
<dbReference type="Gene3D" id="3.40.50.300">
    <property type="entry name" value="P-loop containing nucleotide triphosphate hydrolases"/>
    <property type="match status" value="1"/>
</dbReference>
<evidence type="ECO:0000256" key="11">
    <source>
        <dbReference type="SAM" id="Phobius"/>
    </source>
</evidence>
<keyword evidence="3" id="KW-1003">Cell membrane</keyword>
<comment type="subcellular location">
    <subcellularLocation>
        <location evidence="1">Cell membrane</location>
        <topology evidence="1">Multi-pass membrane protein</topology>
    </subcellularLocation>
</comment>
<dbReference type="InterPro" id="IPR036640">
    <property type="entry name" value="ABC1_TM_sf"/>
</dbReference>
<evidence type="ECO:0000256" key="5">
    <source>
        <dbReference type="ARBA" id="ARBA00022741"/>
    </source>
</evidence>
<evidence type="ECO:0000313" key="16">
    <source>
        <dbReference type="Proteomes" id="UP001056756"/>
    </source>
</evidence>
<dbReference type="InterPro" id="IPR017871">
    <property type="entry name" value="ABC_transporter-like_CS"/>
</dbReference>
<evidence type="ECO:0000256" key="3">
    <source>
        <dbReference type="ARBA" id="ARBA00022475"/>
    </source>
</evidence>
<feature type="transmembrane region" description="Helical" evidence="11">
    <location>
        <begin position="159"/>
        <end position="177"/>
    </location>
</feature>
<dbReference type="SMART" id="SM00382">
    <property type="entry name" value="AAA"/>
    <property type="match status" value="1"/>
</dbReference>
<evidence type="ECO:0000256" key="2">
    <source>
        <dbReference type="ARBA" id="ARBA00022448"/>
    </source>
</evidence>
<evidence type="ECO:0000256" key="1">
    <source>
        <dbReference type="ARBA" id="ARBA00004651"/>
    </source>
</evidence>
<dbReference type="Gene3D" id="2.60.120.10">
    <property type="entry name" value="Jelly Rolls"/>
    <property type="match status" value="1"/>
</dbReference>
<dbReference type="Gene3D" id="1.20.1560.10">
    <property type="entry name" value="ABC transporter type 1, transmembrane domain"/>
    <property type="match status" value="1"/>
</dbReference>
<feature type="transmembrane region" description="Helical" evidence="11">
    <location>
        <begin position="56"/>
        <end position="81"/>
    </location>
</feature>
<dbReference type="GO" id="GO:0005886">
    <property type="term" value="C:plasma membrane"/>
    <property type="evidence" value="ECO:0007669"/>
    <property type="project" value="UniProtKB-SubCell"/>
</dbReference>
<dbReference type="Pfam" id="PF00664">
    <property type="entry name" value="ABC_membrane"/>
    <property type="match status" value="1"/>
</dbReference>
<dbReference type="PROSITE" id="PS00888">
    <property type="entry name" value="CNMP_BINDING_1"/>
    <property type="match status" value="1"/>
</dbReference>
<evidence type="ECO:0000256" key="8">
    <source>
        <dbReference type="ARBA" id="ARBA00023136"/>
    </source>
</evidence>
<dbReference type="InterPro" id="IPR018488">
    <property type="entry name" value="cNMP-bd_CS"/>
</dbReference>
<name>A0A9J6ZF64_9BACL</name>
<dbReference type="InterPro" id="IPR014710">
    <property type="entry name" value="RmlC-like_jellyroll"/>
</dbReference>
<accession>A0A9J6ZF64</accession>
<dbReference type="Pfam" id="PF00027">
    <property type="entry name" value="cNMP_binding"/>
    <property type="match status" value="1"/>
</dbReference>
<dbReference type="CDD" id="cd00038">
    <property type="entry name" value="CAP_ED"/>
    <property type="match status" value="1"/>
</dbReference>
<feature type="coiled-coil region" evidence="10">
    <location>
        <begin position="178"/>
        <end position="205"/>
    </location>
</feature>
<dbReference type="InterPro" id="IPR000595">
    <property type="entry name" value="cNMP-bd_dom"/>
</dbReference>
<dbReference type="KEGG" id="plig:NAG76_00685"/>